<keyword evidence="5" id="KW-1133">Transmembrane helix</keyword>
<dbReference type="EMBL" id="BRZM01000069">
    <property type="protein sequence ID" value="GLD64516.1"/>
    <property type="molecule type" value="Genomic_DNA"/>
</dbReference>
<sequence length="224" mass="24462">MSSSEDACIAPCHLTPRSTLLQYSTELFKLSLMSLPVQPMSSRKHFPPHCIRVLSWSGVQDGQRRLSDYAHCGTVSPPQVGAGGSQRISRPAHTTMVLVDFISLESSSVLTLCVRPPTGPLPPTFPPSTRTKPLGKQGRLAPKMATEHLEMNGDAGRNGEAELPLRGPWRRPQGPLNMNHYANKKSAAESMLDVALLMANASQLKAVLEQRTRLLPLCAPHYSH</sequence>
<evidence type="ECO:0000313" key="8">
    <source>
        <dbReference type="EMBL" id="GLD64516.1"/>
    </source>
</evidence>
<evidence type="ECO:0000256" key="2">
    <source>
        <dbReference type="ARBA" id="ARBA00008141"/>
    </source>
</evidence>
<evidence type="ECO:0000313" key="9">
    <source>
        <dbReference type="Proteomes" id="UP001279410"/>
    </source>
</evidence>
<feature type="region of interest" description="Disordered" evidence="7">
    <location>
        <begin position="152"/>
        <end position="174"/>
    </location>
</feature>
<evidence type="ECO:0000256" key="7">
    <source>
        <dbReference type="SAM" id="MobiDB-lite"/>
    </source>
</evidence>
<dbReference type="Proteomes" id="UP001279410">
    <property type="component" value="Unassembled WGS sequence"/>
</dbReference>
<comment type="subcellular location">
    <subcellularLocation>
        <location evidence="1">Membrane</location>
        <topology evidence="1">Multi-pass membrane protein</topology>
    </subcellularLocation>
</comment>
<evidence type="ECO:0000256" key="4">
    <source>
        <dbReference type="ARBA" id="ARBA00022889"/>
    </source>
</evidence>
<reference evidence="8" key="1">
    <citation type="submission" date="2022-08" db="EMBL/GenBank/DDBJ databases">
        <title>Genome sequencing of akame (Lates japonicus).</title>
        <authorList>
            <person name="Hashiguchi Y."/>
            <person name="Takahashi H."/>
        </authorList>
    </citation>
    <scope>NUCLEOTIDE SEQUENCE</scope>
    <source>
        <strain evidence="8">Kochi</strain>
    </source>
</reference>
<proteinExistence type="inferred from homology"/>
<dbReference type="GO" id="GO:0007155">
    <property type="term" value="P:cell adhesion"/>
    <property type="evidence" value="ECO:0007669"/>
    <property type="project" value="UniProtKB-KW"/>
</dbReference>
<keyword evidence="3" id="KW-0812">Transmembrane</keyword>
<dbReference type="Pfam" id="PF04923">
    <property type="entry name" value="Ninjurin"/>
    <property type="match status" value="1"/>
</dbReference>
<protein>
    <submittedName>
        <fullName evidence="8">Ninjurin-1-like protein</fullName>
    </submittedName>
</protein>
<accession>A0AAD3RDJ6</accession>
<organism evidence="8 9">
    <name type="scientific">Lates japonicus</name>
    <name type="common">Japanese lates</name>
    <dbReference type="NCBI Taxonomy" id="270547"/>
    <lineage>
        <taxon>Eukaryota</taxon>
        <taxon>Metazoa</taxon>
        <taxon>Chordata</taxon>
        <taxon>Craniata</taxon>
        <taxon>Vertebrata</taxon>
        <taxon>Euteleostomi</taxon>
        <taxon>Actinopterygii</taxon>
        <taxon>Neopterygii</taxon>
        <taxon>Teleostei</taxon>
        <taxon>Neoteleostei</taxon>
        <taxon>Acanthomorphata</taxon>
        <taxon>Carangaria</taxon>
        <taxon>Carangaria incertae sedis</taxon>
        <taxon>Centropomidae</taxon>
        <taxon>Lates</taxon>
    </lineage>
</organism>
<dbReference type="PANTHER" id="PTHR12316">
    <property type="entry name" value="NINJURIN-RELATED"/>
    <property type="match status" value="1"/>
</dbReference>
<dbReference type="AlphaFoldDB" id="A0AAD3RDJ6"/>
<evidence type="ECO:0000256" key="3">
    <source>
        <dbReference type="ARBA" id="ARBA00022692"/>
    </source>
</evidence>
<evidence type="ECO:0000256" key="6">
    <source>
        <dbReference type="ARBA" id="ARBA00023136"/>
    </source>
</evidence>
<comment type="similarity">
    <text evidence="2">Belongs to the ninjurin family.</text>
</comment>
<dbReference type="GO" id="GO:0016020">
    <property type="term" value="C:membrane"/>
    <property type="evidence" value="ECO:0007669"/>
    <property type="project" value="UniProtKB-SubCell"/>
</dbReference>
<evidence type="ECO:0000256" key="5">
    <source>
        <dbReference type="ARBA" id="ARBA00022989"/>
    </source>
</evidence>
<keyword evidence="6" id="KW-0472">Membrane</keyword>
<name>A0AAD3RDJ6_LATJO</name>
<keyword evidence="4" id="KW-0130">Cell adhesion</keyword>
<comment type="caution">
    <text evidence="8">The sequence shown here is derived from an EMBL/GenBank/DDBJ whole genome shotgun (WGS) entry which is preliminary data.</text>
</comment>
<gene>
    <name evidence="8" type="ORF">AKAME5_001605700</name>
</gene>
<evidence type="ECO:0000256" key="1">
    <source>
        <dbReference type="ARBA" id="ARBA00004141"/>
    </source>
</evidence>
<keyword evidence="9" id="KW-1185">Reference proteome</keyword>
<dbReference type="GO" id="GO:0042246">
    <property type="term" value="P:tissue regeneration"/>
    <property type="evidence" value="ECO:0007669"/>
    <property type="project" value="InterPro"/>
</dbReference>
<dbReference type="InterPro" id="IPR007007">
    <property type="entry name" value="Ninjurin"/>
</dbReference>
<dbReference type="PANTHER" id="PTHR12316:SF19">
    <property type="entry name" value="NINJURIN-1"/>
    <property type="match status" value="1"/>
</dbReference>